<dbReference type="InterPro" id="IPR044946">
    <property type="entry name" value="Restrct_endonuc_typeI_TRD_sf"/>
</dbReference>
<evidence type="ECO:0000313" key="3">
    <source>
        <dbReference type="EMBL" id="MFD2913690.1"/>
    </source>
</evidence>
<keyword evidence="2" id="KW-0238">DNA-binding</keyword>
<dbReference type="Proteomes" id="UP001597561">
    <property type="component" value="Unassembled WGS sequence"/>
</dbReference>
<dbReference type="EMBL" id="JBHUPG010000035">
    <property type="protein sequence ID" value="MFD2913690.1"/>
    <property type="molecule type" value="Genomic_DNA"/>
</dbReference>
<keyword evidence="4" id="KW-1185">Reference proteome</keyword>
<evidence type="ECO:0000313" key="4">
    <source>
        <dbReference type="Proteomes" id="UP001597561"/>
    </source>
</evidence>
<gene>
    <name evidence="3" type="ORF">ACFS5P_17520</name>
</gene>
<dbReference type="PANTHER" id="PTHR30408">
    <property type="entry name" value="TYPE-1 RESTRICTION ENZYME ECOKI SPECIFICITY PROTEIN"/>
    <property type="match status" value="1"/>
</dbReference>
<dbReference type="RefSeq" id="WP_204731053.1">
    <property type="nucleotide sequence ID" value="NZ_JAFBDK010000036.1"/>
</dbReference>
<proteinExistence type="predicted"/>
<dbReference type="PANTHER" id="PTHR30408:SF12">
    <property type="entry name" value="TYPE I RESTRICTION ENZYME MJAVIII SPECIFICITY SUBUNIT"/>
    <property type="match status" value="1"/>
</dbReference>
<dbReference type="Gene3D" id="3.90.220.20">
    <property type="entry name" value="DNA methylase specificity domains"/>
    <property type="match status" value="2"/>
</dbReference>
<name>A0ABW5ZMJ9_9BACL</name>
<evidence type="ECO:0000256" key="1">
    <source>
        <dbReference type="ARBA" id="ARBA00022747"/>
    </source>
</evidence>
<reference evidence="4" key="1">
    <citation type="journal article" date="2019" name="Int. J. Syst. Evol. Microbiol.">
        <title>The Global Catalogue of Microorganisms (GCM) 10K type strain sequencing project: providing services to taxonomists for standard genome sequencing and annotation.</title>
        <authorList>
            <consortium name="The Broad Institute Genomics Platform"/>
            <consortium name="The Broad Institute Genome Sequencing Center for Infectious Disease"/>
            <person name="Wu L."/>
            <person name="Ma J."/>
        </authorList>
    </citation>
    <scope>NUCLEOTIDE SEQUENCE [LARGE SCALE GENOMIC DNA]</scope>
    <source>
        <strain evidence="4">KCTC 13528</strain>
    </source>
</reference>
<evidence type="ECO:0000256" key="2">
    <source>
        <dbReference type="ARBA" id="ARBA00023125"/>
    </source>
</evidence>
<dbReference type="SUPFAM" id="SSF116734">
    <property type="entry name" value="DNA methylase specificity domain"/>
    <property type="match status" value="2"/>
</dbReference>
<comment type="caution">
    <text evidence="3">The sequence shown here is derived from an EMBL/GenBank/DDBJ whole genome shotgun (WGS) entry which is preliminary data.</text>
</comment>
<evidence type="ECO:0008006" key="5">
    <source>
        <dbReference type="Google" id="ProtNLM"/>
    </source>
</evidence>
<keyword evidence="1" id="KW-0680">Restriction system</keyword>
<accession>A0ABW5ZMJ9</accession>
<dbReference type="InterPro" id="IPR052021">
    <property type="entry name" value="Type-I_RS_S_subunit"/>
</dbReference>
<sequence length="493" mass="56635">MINYWINSKDIRNGIFIPKYYDPEIKKELENLKETHDCISIGELVKKGIIEHSTGDEIGKHAYGTGNIPFVRTSDISNWEIKTIPKQGVSREIYEEYAEKQDVREGDILLVRDGTYLIGHNCFISKIDKELVYQSHIIKIRIKMVHELEPELFFLLLNSEIVQQQIRAVQFTADIIDTIGQRFNEIIIPIPKSIELRKQLVESARDSINSRVAGKAFIKHCPRIIENILLTGDMKAMEEYSALSLEQITELATSDTVTLEFGGFNNFTISSKDIVNNIYIPRYYDPTIDEELSNLEEMCTLISLGDLKKNQLIDYYTGDEIGKMAYGTGDIPFLRTSDFSNWEIKYNAKQGISEEIFEEYKTKQDVQAEDILLVRDGTYLIGTSSMITNFDDKSLFCGGLYKIRSLDKEYLDPYLLLGLLNSYIVKRQIRTKQFTRDVIDTIGNRLDEVIIPIPKSEETRRAISKIIKTTIESRILARQSINELAVKATEKNN</sequence>
<organism evidence="3 4">
    <name type="scientific">Jeotgalibacillus terrae</name>
    <dbReference type="NCBI Taxonomy" id="587735"/>
    <lineage>
        <taxon>Bacteria</taxon>
        <taxon>Bacillati</taxon>
        <taxon>Bacillota</taxon>
        <taxon>Bacilli</taxon>
        <taxon>Bacillales</taxon>
        <taxon>Caryophanaceae</taxon>
        <taxon>Jeotgalibacillus</taxon>
    </lineage>
</organism>
<protein>
    <recommendedName>
        <fullName evidence="5">Restriction endonuclease subunit S</fullName>
    </recommendedName>
</protein>